<dbReference type="Proteomes" id="UP000037505">
    <property type="component" value="Unassembled WGS sequence"/>
</dbReference>
<feature type="compositionally biased region" description="Low complexity" evidence="1">
    <location>
        <begin position="79"/>
        <end position="88"/>
    </location>
</feature>
<evidence type="ECO:0000256" key="1">
    <source>
        <dbReference type="SAM" id="MobiDB-lite"/>
    </source>
</evidence>
<organism evidence="2 3">
    <name type="scientific">Aspergillus nomiae NRRL (strain ATCC 15546 / NRRL 13137 / CBS 260.88 / M93)</name>
    <dbReference type="NCBI Taxonomy" id="1509407"/>
    <lineage>
        <taxon>Eukaryota</taxon>
        <taxon>Fungi</taxon>
        <taxon>Dikarya</taxon>
        <taxon>Ascomycota</taxon>
        <taxon>Pezizomycotina</taxon>
        <taxon>Eurotiomycetes</taxon>
        <taxon>Eurotiomycetidae</taxon>
        <taxon>Eurotiales</taxon>
        <taxon>Aspergillaceae</taxon>
        <taxon>Aspergillus</taxon>
        <taxon>Aspergillus subgen. Circumdati</taxon>
    </lineage>
</organism>
<dbReference type="AlphaFoldDB" id="A0A0L1J360"/>
<name>A0A0L1J360_ASPN3</name>
<evidence type="ECO:0000313" key="2">
    <source>
        <dbReference type="EMBL" id="KNG85863.1"/>
    </source>
</evidence>
<feature type="region of interest" description="Disordered" evidence="1">
    <location>
        <begin position="79"/>
        <end position="104"/>
    </location>
</feature>
<gene>
    <name evidence="2" type="ORF">ANOM_003662</name>
</gene>
<dbReference type="RefSeq" id="XP_015406786.1">
    <property type="nucleotide sequence ID" value="XM_015548919.1"/>
</dbReference>
<proteinExistence type="predicted"/>
<keyword evidence="3" id="KW-1185">Reference proteome</keyword>
<comment type="caution">
    <text evidence="2">The sequence shown here is derived from an EMBL/GenBank/DDBJ whole genome shotgun (WGS) entry which is preliminary data.</text>
</comment>
<feature type="non-terminal residue" evidence="2">
    <location>
        <position position="1"/>
    </location>
</feature>
<accession>A0A0L1J360</accession>
<feature type="compositionally biased region" description="Pro residues" evidence="1">
    <location>
        <begin position="89"/>
        <end position="104"/>
    </location>
</feature>
<feature type="region of interest" description="Disordered" evidence="1">
    <location>
        <begin position="1"/>
        <end position="24"/>
    </location>
</feature>
<dbReference type="GeneID" id="26805466"/>
<protein>
    <submittedName>
        <fullName evidence="2">Uncharacterized protein</fullName>
    </submittedName>
</protein>
<reference evidence="2 3" key="1">
    <citation type="submission" date="2014-06" db="EMBL/GenBank/DDBJ databases">
        <title>The Genome of the Aflatoxigenic Filamentous Fungus Aspergillus nomius.</title>
        <authorList>
            <person name="Moore M.G."/>
            <person name="Shannon B.M."/>
            <person name="Brian M.M."/>
        </authorList>
    </citation>
    <scope>NUCLEOTIDE SEQUENCE [LARGE SCALE GENOMIC DNA]</scope>
    <source>
        <strain evidence="2 3">NRRL 13137</strain>
    </source>
</reference>
<sequence>LRAALPPGLPPLPPDRPLLPRPSSPSLTRLLLTRSRLPSRPILTLLPRLLLSSRAPGLVCSARWPLPLLVSQSAPPSATPSVVSSAAVPAPPPRPNRPLPPRPSPWTLACGRATPPTAPMATLPARRTFATSASAWTRTRATSAFADGTWTSLKLARPLLSPTKVNVLCFALGNILRTGILDLNRFSLRT</sequence>
<feature type="compositionally biased region" description="Pro residues" evidence="1">
    <location>
        <begin position="7"/>
        <end position="23"/>
    </location>
</feature>
<evidence type="ECO:0000313" key="3">
    <source>
        <dbReference type="Proteomes" id="UP000037505"/>
    </source>
</evidence>
<dbReference type="EMBL" id="JNOM01000138">
    <property type="protein sequence ID" value="KNG85863.1"/>
    <property type="molecule type" value="Genomic_DNA"/>
</dbReference>